<reference evidence="3" key="1">
    <citation type="journal article" date="2011" name="PLoS Genet.">
        <title>Genomic analysis of the necrotrophic fungal pathogens Sclerotinia sclerotiorum and Botrytis cinerea.</title>
        <authorList>
            <person name="Amselem J."/>
            <person name="Cuomo C.A."/>
            <person name="van Kan J.A."/>
            <person name="Viaud M."/>
            <person name="Benito E.P."/>
            <person name="Couloux A."/>
            <person name="Coutinho P.M."/>
            <person name="de Vries R.P."/>
            <person name="Dyer P.S."/>
            <person name="Fillinger S."/>
            <person name="Fournier E."/>
            <person name="Gout L."/>
            <person name="Hahn M."/>
            <person name="Kohn L."/>
            <person name="Lapalu N."/>
            <person name="Plummer K.M."/>
            <person name="Pradier J.M."/>
            <person name="Quevillon E."/>
            <person name="Sharon A."/>
            <person name="Simon A."/>
            <person name="ten Have A."/>
            <person name="Tudzynski B."/>
            <person name="Tudzynski P."/>
            <person name="Wincker P."/>
            <person name="Andrew M."/>
            <person name="Anthouard V."/>
            <person name="Beever R.E."/>
            <person name="Beffa R."/>
            <person name="Benoit I."/>
            <person name="Bouzid O."/>
            <person name="Brault B."/>
            <person name="Chen Z."/>
            <person name="Choquer M."/>
            <person name="Collemare J."/>
            <person name="Cotton P."/>
            <person name="Danchin E.G."/>
            <person name="Da Silva C."/>
            <person name="Gautier A."/>
            <person name="Giraud C."/>
            <person name="Giraud T."/>
            <person name="Gonzalez C."/>
            <person name="Grossetete S."/>
            <person name="Guldener U."/>
            <person name="Henrissat B."/>
            <person name="Howlett B.J."/>
            <person name="Kodira C."/>
            <person name="Kretschmer M."/>
            <person name="Lappartient A."/>
            <person name="Leroch M."/>
            <person name="Levis C."/>
            <person name="Mauceli E."/>
            <person name="Neuveglise C."/>
            <person name="Oeser B."/>
            <person name="Pearson M."/>
            <person name="Poulain J."/>
            <person name="Poussereau N."/>
            <person name="Quesneville H."/>
            <person name="Rascle C."/>
            <person name="Schumacher J."/>
            <person name="Segurens B."/>
            <person name="Sexton A."/>
            <person name="Silva E."/>
            <person name="Sirven C."/>
            <person name="Soanes D.M."/>
            <person name="Talbot N.J."/>
            <person name="Templeton M."/>
            <person name="Yandava C."/>
            <person name="Yarden O."/>
            <person name="Zeng Q."/>
            <person name="Rollins J.A."/>
            <person name="Lebrun M.H."/>
            <person name="Dickman M."/>
        </authorList>
    </citation>
    <scope>NUCLEOTIDE SEQUENCE [LARGE SCALE GENOMIC DNA]</scope>
    <source>
        <strain evidence="3">ATCC 18683 / 1980 / Ss-1</strain>
    </source>
</reference>
<organism evidence="2 3">
    <name type="scientific">Sclerotinia sclerotiorum (strain ATCC 18683 / 1980 / Ss-1)</name>
    <name type="common">White mold</name>
    <name type="synonym">Whetzelinia sclerotiorum</name>
    <dbReference type="NCBI Taxonomy" id="665079"/>
    <lineage>
        <taxon>Eukaryota</taxon>
        <taxon>Fungi</taxon>
        <taxon>Dikarya</taxon>
        <taxon>Ascomycota</taxon>
        <taxon>Pezizomycotina</taxon>
        <taxon>Leotiomycetes</taxon>
        <taxon>Helotiales</taxon>
        <taxon>Sclerotiniaceae</taxon>
        <taxon>Sclerotinia</taxon>
    </lineage>
</organism>
<protein>
    <recommendedName>
        <fullName evidence="4">Major facilitator superfamily (MFS) profile domain-containing protein</fullName>
    </recommendedName>
</protein>
<dbReference type="InParanoid" id="A7ESF0"/>
<evidence type="ECO:0000313" key="2">
    <source>
        <dbReference type="EMBL" id="EDN92392.1"/>
    </source>
</evidence>
<sequence length="78" mass="8613">MVFGLGAASGAALGDVIADYLGWRWKFDVQVPGLIFWLIVSCLGFPFDLGLKRGMKSLREALGVFDYKEGVVVTYDYC</sequence>
<evidence type="ECO:0000256" key="1">
    <source>
        <dbReference type="SAM" id="Phobius"/>
    </source>
</evidence>
<dbReference type="InterPro" id="IPR036259">
    <property type="entry name" value="MFS_trans_sf"/>
</dbReference>
<dbReference type="Proteomes" id="UP000001312">
    <property type="component" value="Unassembled WGS sequence"/>
</dbReference>
<dbReference type="EMBL" id="CH476631">
    <property type="protein sequence ID" value="EDN92392.1"/>
    <property type="molecule type" value="Genomic_DNA"/>
</dbReference>
<feature type="transmembrane region" description="Helical" evidence="1">
    <location>
        <begin position="34"/>
        <end position="51"/>
    </location>
</feature>
<keyword evidence="1" id="KW-0812">Transmembrane</keyword>
<evidence type="ECO:0008006" key="4">
    <source>
        <dbReference type="Google" id="ProtNLM"/>
    </source>
</evidence>
<dbReference type="SUPFAM" id="SSF103473">
    <property type="entry name" value="MFS general substrate transporter"/>
    <property type="match status" value="1"/>
</dbReference>
<dbReference type="RefSeq" id="XP_001590515.1">
    <property type="nucleotide sequence ID" value="XM_001590465.1"/>
</dbReference>
<dbReference type="GeneID" id="5486662"/>
<evidence type="ECO:0000313" key="3">
    <source>
        <dbReference type="Proteomes" id="UP000001312"/>
    </source>
</evidence>
<gene>
    <name evidence="2" type="ORF">SS1G_08255</name>
</gene>
<dbReference type="AlphaFoldDB" id="A7ESF0"/>
<dbReference type="KEGG" id="ssl:SS1G_08255"/>
<accession>A7ESF0</accession>
<name>A7ESF0_SCLS1</name>
<keyword evidence="1" id="KW-0472">Membrane</keyword>
<keyword evidence="1" id="KW-1133">Transmembrane helix</keyword>
<proteinExistence type="predicted"/>
<keyword evidence="3" id="KW-1185">Reference proteome</keyword>
<dbReference type="HOGENOM" id="CLU_2623487_0_0_1"/>